<feature type="transmembrane region" description="Helical" evidence="13">
    <location>
        <begin position="21"/>
        <end position="42"/>
    </location>
</feature>
<evidence type="ECO:0000256" key="6">
    <source>
        <dbReference type="ARBA" id="ARBA00022692"/>
    </source>
</evidence>
<evidence type="ECO:0000256" key="12">
    <source>
        <dbReference type="ARBA" id="ARBA00037975"/>
    </source>
</evidence>
<comment type="cofactor">
    <cofactor evidence="1">
        <name>heme b</name>
        <dbReference type="ChEBI" id="CHEBI:60344"/>
    </cofactor>
</comment>
<evidence type="ECO:0000256" key="2">
    <source>
        <dbReference type="ARBA" id="ARBA00004651"/>
    </source>
</evidence>
<evidence type="ECO:0000256" key="8">
    <source>
        <dbReference type="ARBA" id="ARBA00022982"/>
    </source>
</evidence>
<evidence type="ECO:0000313" key="15">
    <source>
        <dbReference type="EMBL" id="MCZ4281658.1"/>
    </source>
</evidence>
<feature type="domain" description="Cytochrome b561 bacterial/Ni-hydrogenase" evidence="14">
    <location>
        <begin position="9"/>
        <end position="179"/>
    </location>
</feature>
<reference evidence="15" key="1">
    <citation type="submission" date="2022-12" db="EMBL/GenBank/DDBJ databases">
        <title>Bacterial isolates from different developmental stages of Nematostella vectensis.</title>
        <authorList>
            <person name="Fraune S."/>
        </authorList>
    </citation>
    <scope>NUCLEOTIDE SEQUENCE</scope>
    <source>
        <strain evidence="15">G21630-S1</strain>
    </source>
</reference>
<evidence type="ECO:0000313" key="16">
    <source>
        <dbReference type="Proteomes" id="UP001069802"/>
    </source>
</evidence>
<dbReference type="InterPro" id="IPR011577">
    <property type="entry name" value="Cyt_b561_bac/Ni-Hgenase"/>
</dbReference>
<evidence type="ECO:0000256" key="10">
    <source>
        <dbReference type="ARBA" id="ARBA00023004"/>
    </source>
</evidence>
<proteinExistence type="inferred from homology"/>
<keyword evidence="8" id="KW-0249">Electron transport</keyword>
<evidence type="ECO:0000256" key="9">
    <source>
        <dbReference type="ARBA" id="ARBA00022989"/>
    </source>
</evidence>
<dbReference type="Pfam" id="PF01292">
    <property type="entry name" value="Ni_hydr_CYTB"/>
    <property type="match status" value="1"/>
</dbReference>
<keyword evidence="3" id="KW-0813">Transport</keyword>
<evidence type="ECO:0000256" key="11">
    <source>
        <dbReference type="ARBA" id="ARBA00023136"/>
    </source>
</evidence>
<gene>
    <name evidence="15" type="ORF">O4H49_12780</name>
</gene>
<keyword evidence="4" id="KW-1003">Cell membrane</keyword>
<evidence type="ECO:0000256" key="5">
    <source>
        <dbReference type="ARBA" id="ARBA00022617"/>
    </source>
</evidence>
<feature type="transmembrane region" description="Helical" evidence="13">
    <location>
        <begin position="92"/>
        <end position="119"/>
    </location>
</feature>
<evidence type="ECO:0000256" key="1">
    <source>
        <dbReference type="ARBA" id="ARBA00001970"/>
    </source>
</evidence>
<protein>
    <submittedName>
        <fullName evidence="15">Cytochrome b</fullName>
    </submittedName>
</protein>
<comment type="caution">
    <text evidence="15">The sequence shown here is derived from an EMBL/GenBank/DDBJ whole genome shotgun (WGS) entry which is preliminary data.</text>
</comment>
<evidence type="ECO:0000259" key="14">
    <source>
        <dbReference type="Pfam" id="PF01292"/>
    </source>
</evidence>
<dbReference type="SUPFAM" id="SSF81342">
    <property type="entry name" value="Transmembrane di-heme cytochromes"/>
    <property type="match status" value="1"/>
</dbReference>
<evidence type="ECO:0000256" key="7">
    <source>
        <dbReference type="ARBA" id="ARBA00022723"/>
    </source>
</evidence>
<keyword evidence="16" id="KW-1185">Reference proteome</keyword>
<dbReference type="PANTHER" id="PTHR30529">
    <property type="entry name" value="CYTOCHROME B561"/>
    <property type="match status" value="1"/>
</dbReference>
<feature type="transmembrane region" description="Helical" evidence="13">
    <location>
        <begin position="139"/>
        <end position="163"/>
    </location>
</feature>
<name>A0ABT4LKM4_9PROT</name>
<keyword evidence="5" id="KW-0349">Heme</keyword>
<evidence type="ECO:0000256" key="4">
    <source>
        <dbReference type="ARBA" id="ARBA00022475"/>
    </source>
</evidence>
<keyword evidence="9 13" id="KW-1133">Transmembrane helix</keyword>
<dbReference type="PANTHER" id="PTHR30529:SF1">
    <property type="entry name" value="CYTOCHROME B561 HOMOLOG 2"/>
    <property type="match status" value="1"/>
</dbReference>
<comment type="subcellular location">
    <subcellularLocation>
        <location evidence="2">Cell membrane</location>
        <topology evidence="2">Multi-pass membrane protein</topology>
    </subcellularLocation>
</comment>
<organism evidence="15 16">
    <name type="scientific">Kiloniella laminariae</name>
    <dbReference type="NCBI Taxonomy" id="454162"/>
    <lineage>
        <taxon>Bacteria</taxon>
        <taxon>Pseudomonadati</taxon>
        <taxon>Pseudomonadota</taxon>
        <taxon>Alphaproteobacteria</taxon>
        <taxon>Rhodospirillales</taxon>
        <taxon>Kiloniellaceae</taxon>
        <taxon>Kiloniella</taxon>
    </lineage>
</organism>
<keyword evidence="10" id="KW-0408">Iron</keyword>
<dbReference type="Gene3D" id="1.20.950.20">
    <property type="entry name" value="Transmembrane di-heme cytochromes, Chain C"/>
    <property type="match status" value="1"/>
</dbReference>
<feature type="transmembrane region" description="Helical" evidence="13">
    <location>
        <begin position="54"/>
        <end position="71"/>
    </location>
</feature>
<dbReference type="InterPro" id="IPR052168">
    <property type="entry name" value="Cytochrome_b561_oxidase"/>
</dbReference>
<keyword evidence="7" id="KW-0479">Metal-binding</keyword>
<sequence length="185" mass="20497">MQYKNNAERYGAVAKSLHWSMAFLIIALIILGVWMGGLPLGLDKVWYYNLHKSLGLIVMALALIRLTWRFLSPPPPPLPGQPYLEKVAAHAVHLALYAAFILQPLIGIVHSGASGYPIVFFNYYSLPNVVEANKELADLLAASHFYVGWGIAALVLLHAGAALKHHFLDKDTILLRMMPFGKPRS</sequence>
<dbReference type="EMBL" id="JAPWGY010000004">
    <property type="protein sequence ID" value="MCZ4281658.1"/>
    <property type="molecule type" value="Genomic_DNA"/>
</dbReference>
<evidence type="ECO:0000256" key="3">
    <source>
        <dbReference type="ARBA" id="ARBA00022448"/>
    </source>
</evidence>
<dbReference type="InterPro" id="IPR016174">
    <property type="entry name" value="Di-haem_cyt_TM"/>
</dbReference>
<keyword evidence="11 13" id="KW-0472">Membrane</keyword>
<keyword evidence="6 13" id="KW-0812">Transmembrane</keyword>
<evidence type="ECO:0000256" key="13">
    <source>
        <dbReference type="SAM" id="Phobius"/>
    </source>
</evidence>
<comment type="similarity">
    <text evidence="12">Belongs to the cytochrome b561 family.</text>
</comment>
<accession>A0ABT4LKM4</accession>
<dbReference type="Proteomes" id="UP001069802">
    <property type="component" value="Unassembled WGS sequence"/>
</dbReference>